<keyword evidence="1" id="KW-0472">Membrane</keyword>
<dbReference type="InterPro" id="IPR017850">
    <property type="entry name" value="Alkaline_phosphatase_core_sf"/>
</dbReference>
<evidence type="ECO:0000313" key="8">
    <source>
        <dbReference type="Proteomes" id="UP000435112"/>
    </source>
</evidence>
<dbReference type="Proteomes" id="UP000435112">
    <property type="component" value="Unassembled WGS sequence"/>
</dbReference>
<dbReference type="InterPro" id="IPR052701">
    <property type="entry name" value="GAG_Ulvan_Degrading_Sulfatases"/>
</dbReference>
<dbReference type="EMBL" id="QXFU01000516">
    <property type="protein sequence ID" value="KAE9031662.1"/>
    <property type="molecule type" value="Genomic_DNA"/>
</dbReference>
<dbReference type="Proteomes" id="UP000429607">
    <property type="component" value="Unassembled WGS sequence"/>
</dbReference>
<proteinExistence type="predicted"/>
<evidence type="ECO:0000259" key="2">
    <source>
        <dbReference type="Pfam" id="PF00884"/>
    </source>
</evidence>
<keyword evidence="1" id="KW-0812">Transmembrane</keyword>
<gene>
    <name evidence="4" type="ORF">PR001_g9398</name>
    <name evidence="3" type="ORF">PR002_g9592</name>
    <name evidence="5" type="ORF">PR003_g9873</name>
</gene>
<dbReference type="PANTHER" id="PTHR43751">
    <property type="entry name" value="SULFATASE"/>
    <property type="match status" value="1"/>
</dbReference>
<evidence type="ECO:0000313" key="6">
    <source>
        <dbReference type="Proteomes" id="UP000429607"/>
    </source>
</evidence>
<dbReference type="Gene3D" id="3.40.720.10">
    <property type="entry name" value="Alkaline Phosphatase, subunit A"/>
    <property type="match status" value="1"/>
</dbReference>
<dbReference type="InterPro" id="IPR000917">
    <property type="entry name" value="Sulfatase_N"/>
</dbReference>
<dbReference type="Pfam" id="PF00884">
    <property type="entry name" value="Sulfatase"/>
    <property type="match status" value="1"/>
</dbReference>
<evidence type="ECO:0000313" key="3">
    <source>
        <dbReference type="EMBL" id="KAE9031662.1"/>
    </source>
</evidence>
<dbReference type="CDD" id="cd16015">
    <property type="entry name" value="LTA_synthase"/>
    <property type="match status" value="1"/>
</dbReference>
<evidence type="ECO:0000313" key="7">
    <source>
        <dbReference type="Proteomes" id="UP000434957"/>
    </source>
</evidence>
<sequence length="866" mass="97654">MRGVLHGIPDSHDDSIQEEDERDELLDLHLVDNDEVDPEEAPTELRPKILHLVIDADLWTKPWMGWCSTYALLLLFFSIYRWSALGDLISMYGSVKDSALSLRVGVLFLGFMEDVVCTTYFACALWIFDLVKQAISVRCKHQGGRQHAAFEKRRRIARITCKTATFLMSWLLFVATVAPFVADMLLVRLREMRFSFDIVTMAINESEYISAAPIATEEFNAGYANAAVVVIVATVFALGRTELRRADLAHWDPTHAVVHAALLQLTTPSSRLCGNKLDQCSGHGYKYDKLTSDEGKIKSNEAVKVPNSNSDVKTTLYRRASQAAVLLLGLVGFPMFVVGVSSSSSPLVAYSALNATLNQLFRQILLPSQEEFKQGGIDPTRPKAWAETYIHYQTEEHRLFDDNSLFRRTMGFHGDLAFDVAIDPDNPPNVIVLAVESFRYHDSRYLVGQEDPSNLFKGSNITVTPNFDRWAKRGVAFRNMWSSSPTSRSLESILFAQVPYDSVATGTAGGKEDTELSGLPQLFSAKGYETYFTTGCALNYDGWDVFIPSHGYENVWGRVQMWNLAETDMGITPDQWDGPEKRRFPWGVHDDVSFQLVGDLLLNKTKEQNGRMSRGDPKQPIFITHFTISSHEPFHDRPTWYAESEKPDFTALYEGLERADTVKNYLEMRYFTDMELGKFMDRMEAEGVLNDTIVVIVGDHGRAPEVRNSDTRDVSVTRVPATIVAEGRLGSSVGLVIDDAVEHYDLLNTLADITGVPTGGFVQDGVGRSLKRKIPFGERVVFSNNPTRKMSVVRGHQRLRYDRVGDSVLLHNADTDHDMQVDLFPNLTRDEQMEWLAWRDIGRDISRYYLERWDGKCLLAVNCTDS</sequence>
<accession>A0A6A3MJG4</accession>
<dbReference type="SUPFAM" id="SSF53649">
    <property type="entry name" value="Alkaline phosphatase-like"/>
    <property type="match status" value="1"/>
</dbReference>
<feature type="transmembrane region" description="Helical" evidence="1">
    <location>
        <begin position="163"/>
        <end position="182"/>
    </location>
</feature>
<dbReference type="Proteomes" id="UP000434957">
    <property type="component" value="Unassembled WGS sequence"/>
</dbReference>
<protein>
    <recommendedName>
        <fullName evidence="2">Sulfatase N-terminal domain-containing protein</fullName>
    </recommendedName>
</protein>
<dbReference type="OrthoDB" id="103349at2759"/>
<evidence type="ECO:0000313" key="4">
    <source>
        <dbReference type="EMBL" id="KAE9035242.1"/>
    </source>
</evidence>
<feature type="transmembrane region" description="Helical" evidence="1">
    <location>
        <begin position="102"/>
        <end position="128"/>
    </location>
</feature>
<feature type="transmembrane region" description="Helical" evidence="1">
    <location>
        <begin position="63"/>
        <end position="82"/>
    </location>
</feature>
<reference evidence="6 8" key="1">
    <citation type="submission" date="2018-09" db="EMBL/GenBank/DDBJ databases">
        <title>Genomic investigation of the strawberry pathogen Phytophthora fragariae indicates pathogenicity is determined by transcriptional variation in three key races.</title>
        <authorList>
            <person name="Adams T.M."/>
            <person name="Armitage A.D."/>
            <person name="Sobczyk M.K."/>
            <person name="Bates H.J."/>
            <person name="Dunwell J.M."/>
            <person name="Nellist C.F."/>
            <person name="Harrison R.J."/>
        </authorList>
    </citation>
    <scope>NUCLEOTIDE SEQUENCE [LARGE SCALE GENOMIC DNA]</scope>
    <source>
        <strain evidence="4 6">SCRP249</strain>
        <strain evidence="3 8">SCRP324</strain>
        <strain evidence="5 7">SCRP333</strain>
    </source>
</reference>
<evidence type="ECO:0000256" key="1">
    <source>
        <dbReference type="SAM" id="Phobius"/>
    </source>
</evidence>
<feature type="transmembrane region" description="Helical" evidence="1">
    <location>
        <begin position="323"/>
        <end position="341"/>
    </location>
</feature>
<dbReference type="AlphaFoldDB" id="A0A6A3MJG4"/>
<keyword evidence="7" id="KW-1185">Reference proteome</keyword>
<feature type="domain" description="Sulfatase N-terminal" evidence="2">
    <location>
        <begin position="428"/>
        <end position="756"/>
    </location>
</feature>
<name>A0A6A3MJG4_9STRA</name>
<dbReference type="PANTHER" id="PTHR43751:SF3">
    <property type="entry name" value="SULFATASE N-TERMINAL DOMAIN-CONTAINING PROTEIN"/>
    <property type="match status" value="1"/>
</dbReference>
<organism evidence="3 8">
    <name type="scientific">Phytophthora rubi</name>
    <dbReference type="NCBI Taxonomy" id="129364"/>
    <lineage>
        <taxon>Eukaryota</taxon>
        <taxon>Sar</taxon>
        <taxon>Stramenopiles</taxon>
        <taxon>Oomycota</taxon>
        <taxon>Peronosporomycetes</taxon>
        <taxon>Peronosporales</taxon>
        <taxon>Peronosporaceae</taxon>
        <taxon>Phytophthora</taxon>
    </lineage>
</organism>
<comment type="caution">
    <text evidence="3">The sequence shown here is derived from an EMBL/GenBank/DDBJ whole genome shotgun (WGS) entry which is preliminary data.</text>
</comment>
<evidence type="ECO:0000313" key="5">
    <source>
        <dbReference type="EMBL" id="KAE9341666.1"/>
    </source>
</evidence>
<keyword evidence="1" id="KW-1133">Transmembrane helix</keyword>
<feature type="transmembrane region" description="Helical" evidence="1">
    <location>
        <begin position="221"/>
        <end position="239"/>
    </location>
</feature>
<dbReference type="EMBL" id="QXFV01000518">
    <property type="protein sequence ID" value="KAE9035242.1"/>
    <property type="molecule type" value="Genomic_DNA"/>
</dbReference>
<dbReference type="EMBL" id="QXFT01000522">
    <property type="protein sequence ID" value="KAE9341666.1"/>
    <property type="molecule type" value="Genomic_DNA"/>
</dbReference>